<dbReference type="InterPro" id="IPR038765">
    <property type="entry name" value="Papain-like_cys_pep_sf"/>
</dbReference>
<evidence type="ECO:0000259" key="1">
    <source>
        <dbReference type="PROSITE" id="PS50235"/>
    </source>
</evidence>
<dbReference type="Pfam" id="PF00443">
    <property type="entry name" value="UCH"/>
    <property type="match status" value="1"/>
</dbReference>
<dbReference type="InterPro" id="IPR001394">
    <property type="entry name" value="Peptidase_C19_UCH"/>
</dbReference>
<reference evidence="3" key="1">
    <citation type="submission" date="2025-08" db="UniProtKB">
        <authorList>
            <consortium name="RefSeq"/>
        </authorList>
    </citation>
    <scope>IDENTIFICATION</scope>
</reference>
<name>A0ABM0RXK0_GALVR</name>
<dbReference type="SUPFAM" id="SSF54001">
    <property type="entry name" value="Cysteine proteinases"/>
    <property type="match status" value="1"/>
</dbReference>
<dbReference type="RefSeq" id="XP_008585341.1">
    <property type="nucleotide sequence ID" value="XM_008587119.1"/>
</dbReference>
<dbReference type="Proteomes" id="UP000694923">
    <property type="component" value="Unplaced"/>
</dbReference>
<evidence type="ECO:0000313" key="3">
    <source>
        <dbReference type="RefSeq" id="XP_008585341.1"/>
    </source>
</evidence>
<evidence type="ECO:0000313" key="2">
    <source>
        <dbReference type="Proteomes" id="UP000694923"/>
    </source>
</evidence>
<dbReference type="GeneID" id="103602686"/>
<protein>
    <submittedName>
        <fullName evidence="3">Ubiquitin carboxyl-terminal hydrolase 21-like</fullName>
    </submittedName>
</protein>
<dbReference type="PANTHER" id="PTHR24006">
    <property type="entry name" value="UBIQUITIN CARBOXYL-TERMINAL HYDROLASE"/>
    <property type="match status" value="1"/>
</dbReference>
<dbReference type="InterPro" id="IPR028889">
    <property type="entry name" value="USP"/>
</dbReference>
<dbReference type="Gene3D" id="3.90.70.10">
    <property type="entry name" value="Cysteine proteinases"/>
    <property type="match status" value="1"/>
</dbReference>
<accession>A0ABM0RXK0</accession>
<dbReference type="PANTHER" id="PTHR24006:SF899">
    <property type="entry name" value="UBIQUITIN CARBOXYL-TERMINAL HYDROLASE"/>
    <property type="match status" value="1"/>
</dbReference>
<sequence length="172" mass="18515">MVGPHAPPGRGRDPGPPKFVGLVNQGLTCYLNALLQCLFLTPEFRDRIQKFPGSSRSEQALRQIFSGLGEQHGPVQTTDLVTCLGLNYAGQQDVADVFLLLLQRLGREDLQEVFQSEVERTIRCSVCHSKERVPSGGRMLFLPLAAHMQLCGFEGAGQGPGKPAKASGGAAT</sequence>
<feature type="domain" description="USP" evidence="1">
    <location>
        <begin position="20"/>
        <end position="172"/>
    </location>
</feature>
<proteinExistence type="predicted"/>
<dbReference type="InterPro" id="IPR050164">
    <property type="entry name" value="Peptidase_C19"/>
</dbReference>
<dbReference type="PROSITE" id="PS50235">
    <property type="entry name" value="USP_3"/>
    <property type="match status" value="1"/>
</dbReference>
<keyword evidence="2" id="KW-1185">Reference proteome</keyword>
<organism evidence="2 3">
    <name type="scientific">Galeopterus variegatus</name>
    <name type="common">Malayan flying lemur</name>
    <name type="synonym">Cynocephalus variegatus</name>
    <dbReference type="NCBI Taxonomy" id="482537"/>
    <lineage>
        <taxon>Eukaryota</taxon>
        <taxon>Metazoa</taxon>
        <taxon>Chordata</taxon>
        <taxon>Craniata</taxon>
        <taxon>Vertebrata</taxon>
        <taxon>Euteleostomi</taxon>
        <taxon>Mammalia</taxon>
        <taxon>Eutheria</taxon>
        <taxon>Euarchontoglires</taxon>
        <taxon>Dermoptera</taxon>
        <taxon>Cynocephalidae</taxon>
        <taxon>Galeopterus</taxon>
    </lineage>
</organism>
<gene>
    <name evidence="3" type="primary">LOC103602686</name>
</gene>
<feature type="non-terminal residue" evidence="3">
    <location>
        <position position="172"/>
    </location>
</feature>